<dbReference type="SUPFAM" id="SSF51120">
    <property type="entry name" value="beta-Roll"/>
    <property type="match status" value="7"/>
</dbReference>
<evidence type="ECO:0000256" key="4">
    <source>
        <dbReference type="ARBA" id="ARBA00022656"/>
    </source>
</evidence>
<dbReference type="InterPro" id="IPR011049">
    <property type="entry name" value="Serralysin-like_metalloprot_C"/>
</dbReference>
<dbReference type="Gene3D" id="2.150.10.10">
    <property type="entry name" value="Serralysin-like metalloprotease, C-terminal"/>
    <property type="match status" value="7"/>
</dbReference>
<gene>
    <name evidence="9" type="primary">cya_1</name>
    <name evidence="9" type="ORF">Pla52n_11670</name>
</gene>
<dbReference type="EMBL" id="SJPN01000002">
    <property type="protein sequence ID" value="TWU05455.1"/>
    <property type="molecule type" value="Genomic_DNA"/>
</dbReference>
<dbReference type="PANTHER" id="PTHR38340">
    <property type="entry name" value="S-LAYER PROTEIN"/>
    <property type="match status" value="1"/>
</dbReference>
<evidence type="ECO:0000256" key="1">
    <source>
        <dbReference type="ARBA" id="ARBA00004370"/>
    </source>
</evidence>
<dbReference type="Gene3D" id="2.60.40.10">
    <property type="entry name" value="Immunoglobulins"/>
    <property type="match status" value="3"/>
</dbReference>
<keyword evidence="10" id="KW-1185">Reference proteome</keyword>
<dbReference type="InterPro" id="IPR050557">
    <property type="entry name" value="RTX_toxin/Mannuronan_C5-epim"/>
</dbReference>
<dbReference type="InterPro" id="IPR036439">
    <property type="entry name" value="Dockerin_dom_sf"/>
</dbReference>
<evidence type="ECO:0000256" key="6">
    <source>
        <dbReference type="ARBA" id="ARBA00023026"/>
    </source>
</evidence>
<evidence type="ECO:0000256" key="2">
    <source>
        <dbReference type="ARBA" id="ARBA00004613"/>
    </source>
</evidence>
<organism evidence="9 10">
    <name type="scientific">Stieleria varia</name>
    <dbReference type="NCBI Taxonomy" id="2528005"/>
    <lineage>
        <taxon>Bacteria</taxon>
        <taxon>Pseudomonadati</taxon>
        <taxon>Planctomycetota</taxon>
        <taxon>Planctomycetia</taxon>
        <taxon>Pirellulales</taxon>
        <taxon>Pirellulaceae</taxon>
        <taxon>Stieleria</taxon>
    </lineage>
</organism>
<dbReference type="Pfam" id="PF00404">
    <property type="entry name" value="Dockerin_1"/>
    <property type="match status" value="1"/>
</dbReference>
<dbReference type="GO" id="GO:0016020">
    <property type="term" value="C:membrane"/>
    <property type="evidence" value="ECO:0007669"/>
    <property type="project" value="UniProtKB-SubCell"/>
</dbReference>
<dbReference type="GO" id="GO:0004553">
    <property type="term" value="F:hydrolase activity, hydrolyzing O-glycosyl compounds"/>
    <property type="evidence" value="ECO:0007669"/>
    <property type="project" value="InterPro"/>
</dbReference>
<dbReference type="InterPro" id="IPR003995">
    <property type="entry name" value="RTX_toxin_determinant-A"/>
</dbReference>
<dbReference type="PRINTS" id="PR00313">
    <property type="entry name" value="CABNDNGRPT"/>
</dbReference>
<dbReference type="Proteomes" id="UP000320176">
    <property type="component" value="Unassembled WGS sequence"/>
</dbReference>
<dbReference type="RefSeq" id="WP_146518711.1">
    <property type="nucleotide sequence ID" value="NZ_CP151726.1"/>
</dbReference>
<accession>A0A5C6AZH3</accession>
<keyword evidence="4" id="KW-0800">Toxin</keyword>
<comment type="caution">
    <text evidence="9">The sequence shown here is derived from an EMBL/GenBank/DDBJ whole genome shotgun (WGS) entry which is preliminary data.</text>
</comment>
<dbReference type="GO" id="GO:0090729">
    <property type="term" value="F:toxin activity"/>
    <property type="evidence" value="ECO:0007669"/>
    <property type="project" value="UniProtKB-KW"/>
</dbReference>
<dbReference type="InterPro" id="IPR013783">
    <property type="entry name" value="Ig-like_fold"/>
</dbReference>
<evidence type="ECO:0000256" key="7">
    <source>
        <dbReference type="ARBA" id="ARBA00023136"/>
    </source>
</evidence>
<dbReference type="PROSITE" id="PS00330">
    <property type="entry name" value="HEMOLYSIN_CALCIUM"/>
    <property type="match status" value="5"/>
</dbReference>
<proteinExistence type="predicted"/>
<dbReference type="Pfam" id="PF00353">
    <property type="entry name" value="HemolysinCabind"/>
    <property type="match status" value="13"/>
</dbReference>
<dbReference type="InterPro" id="IPR002105">
    <property type="entry name" value="Dockerin_1_rpt"/>
</dbReference>
<dbReference type="InterPro" id="IPR001343">
    <property type="entry name" value="Hemolysn_Ca-bd"/>
</dbReference>
<comment type="subcellular location">
    <subcellularLocation>
        <location evidence="1">Membrane</location>
    </subcellularLocation>
    <subcellularLocation>
        <location evidence="2">Secreted</location>
    </subcellularLocation>
</comment>
<dbReference type="SUPFAM" id="SSF63446">
    <property type="entry name" value="Type I dockerin domain"/>
    <property type="match status" value="1"/>
</dbReference>
<evidence type="ECO:0000256" key="5">
    <source>
        <dbReference type="ARBA" id="ARBA00022737"/>
    </source>
</evidence>
<feature type="region of interest" description="Disordered" evidence="8">
    <location>
        <begin position="2955"/>
        <end position="2983"/>
    </location>
</feature>
<keyword evidence="7" id="KW-0472">Membrane</keyword>
<dbReference type="GO" id="GO:0005576">
    <property type="term" value="C:extracellular region"/>
    <property type="evidence" value="ECO:0007669"/>
    <property type="project" value="UniProtKB-SubCell"/>
</dbReference>
<dbReference type="GO" id="GO:0000272">
    <property type="term" value="P:polysaccharide catabolic process"/>
    <property type="evidence" value="ECO:0007669"/>
    <property type="project" value="InterPro"/>
</dbReference>
<evidence type="ECO:0000313" key="9">
    <source>
        <dbReference type="EMBL" id="TWU05455.1"/>
    </source>
</evidence>
<dbReference type="PRINTS" id="PR01488">
    <property type="entry name" value="RTXTOXINA"/>
</dbReference>
<evidence type="ECO:0000256" key="3">
    <source>
        <dbReference type="ARBA" id="ARBA00022525"/>
    </source>
</evidence>
<dbReference type="OrthoDB" id="292825at2"/>
<evidence type="ECO:0000256" key="8">
    <source>
        <dbReference type="SAM" id="MobiDB-lite"/>
    </source>
</evidence>
<reference evidence="9 10" key="1">
    <citation type="submission" date="2019-02" db="EMBL/GenBank/DDBJ databases">
        <title>Deep-cultivation of Planctomycetes and their phenomic and genomic characterization uncovers novel biology.</title>
        <authorList>
            <person name="Wiegand S."/>
            <person name="Jogler M."/>
            <person name="Boedeker C."/>
            <person name="Pinto D."/>
            <person name="Vollmers J."/>
            <person name="Rivas-Marin E."/>
            <person name="Kohn T."/>
            <person name="Peeters S.H."/>
            <person name="Heuer A."/>
            <person name="Rast P."/>
            <person name="Oberbeckmann S."/>
            <person name="Bunk B."/>
            <person name="Jeske O."/>
            <person name="Meyerdierks A."/>
            <person name="Storesund J.E."/>
            <person name="Kallscheuer N."/>
            <person name="Luecker S."/>
            <person name="Lage O.M."/>
            <person name="Pohl T."/>
            <person name="Merkel B.J."/>
            <person name="Hornburger P."/>
            <person name="Mueller R.-W."/>
            <person name="Bruemmer F."/>
            <person name="Labrenz M."/>
            <person name="Spormann A.M."/>
            <person name="Op Den Camp H."/>
            <person name="Overmann J."/>
            <person name="Amann R."/>
            <person name="Jetten M.S.M."/>
            <person name="Mascher T."/>
            <person name="Medema M.H."/>
            <person name="Devos D.P."/>
            <person name="Kaster A.-K."/>
            <person name="Ovreas L."/>
            <person name="Rohde M."/>
            <person name="Galperin M.Y."/>
            <person name="Jogler C."/>
        </authorList>
    </citation>
    <scope>NUCLEOTIDE SEQUENCE [LARGE SCALE GENOMIC DNA]</scope>
    <source>
        <strain evidence="9 10">Pla52n</strain>
    </source>
</reference>
<dbReference type="SUPFAM" id="SSF117074">
    <property type="entry name" value="Hypothetical protein PA1324"/>
    <property type="match status" value="1"/>
</dbReference>
<keyword evidence="6" id="KW-0843">Virulence</keyword>
<name>A0A5C6AZH3_9BACT</name>
<protein>
    <submittedName>
        <fullName evidence="9">Bifunctional hemolysin/adenylate cyclase</fullName>
    </submittedName>
</protein>
<keyword evidence="3" id="KW-0964">Secreted</keyword>
<sequence>MLTGGLPVTLVGNGDEQRITIVAKGSDVKAFSIDHAGAGGNAALLGFSTTQSVNADTLPHRSVLGMTSRRATRDVNPALLSQLPEDALEELRSRLGIAPEAWSYDAAEKTLIFRLEGSVPTQSKSVAMNLDRTINLGVFGELELIAQATASASASNIGFQLNVGLNLDPSDRSMMINAGTRLAELNDGRGVGTAVGVAGTAAPGSRLERNRDTPFDIQYRRAGNSKVFTQKIYLRNVDTVDNLTAQDLIDDLQSALDDSGLGSLFEAVLIEDADDSSRNRLHIVAIDPSIAWMEVRIDRRLATPFGMLAINDSDYRQAPTQPATGDNRTAYPDLLVKDLARDQEYFISLDGVITLGQALQAISAQTGGLVSGSIRDQSQIVLTSDTPFEVSNLDTGQLTSHAAYDLGLLATSEFVAGNYEIASPLLNDVPLSDRVFLAESFPGDAAKKTSLSANIDLESRNVAIGGALGMIGLEATTQSNNPIKIGYGLDLELTDPGTSADDGRITLRELIQAEPLDLFSPPTLSDITVGGKIDVRGELQGVFSSTPLLTMTLNKPESGLDLLTFDTSAMDDVLKQLRSLQPQDVAAILLRVVDQWTNGESTAFLREKLPIVGSALADVADVLTKVRAAIRSVVSEVNSPAVAEAIDDVQVTIEDLPLARSEKQSIFDALQTARELLAEVRSLANTESITPTLTKLLAAVGTIRQEAKNLGIPLTPAASAAPVAAPAAFSRVPEGESVTREPSELERLVIEALDRLWDALPAANDLAKRFSDAIRRELPNSDDVTFQFDASIDDNNRPIILVGLSLSQAGEIKFDPNFTVDNFFIGADAALDGVFGVDAELGLGAKLSYDGSSPTVELITANPEGNPYYVPTHLSLKASALAKGSAAVTVGTAPVAGGDVNLRLQKSTADSNPAEIIVSLDADADGLMPVDELASKIQFEASGVLTGNLNVDLIGERADNVVTLEWDIASGEAPEFVVDESRLVGLFANFDFDLATIIIGIDEFLSLLSNTLREELDELPIIGGGLEDIGGFISDLRTKLVEPIRELFAASTIRTFADLERELHDRIFNALGDLITNEDLLDITLTADRFEIEVTLGKLYTVVDIPFDTNLPGLSMRDGSGLEVDITPTLDIGFGVSRYEGFYLINGTGNELSLQIDAHLAPETELNLDLFVLDVTASQSSDEPATGVSGSIQIDLGNQETPIGQLNQFDVRIAVDANLNLDLKTRVAGGVLPSITADLVGHWGFDTDMGGVQSPSFSLNNISLDAGRFLGEVIGPAAQKINEYLEPVADIIEILETPIPGVSQLSQLAGNGPVTLLDLALSQLDASDRESTKKFIQFLKTVQSVTELSNRISAAGEINFGSISFAGEGLTEAGWNLNVGETLGNLPGITVDSGVRSNPLATANAELDSLVAELSREPSSAKRKDQGLGLSFKVWDEPSSLIRMLLGQPIDLITWNVPELKLSFDWAQRFQIIPTPPISVEIGLEAVMEIDLSLGLSSRGLQTGNLLDGFFFGDRADVTTGDDIDELTLRLGATLAALLDLGVASAGIQGGLYGQIAANWRDPDGDGRLYFDELGKMLRDDGFECLFDLRAELTAVIRLVWQVLFAEGTIDIAEITLFETDNSSVCPARLAAHVSDGNEKDSRDFPNILPEHLLEQIIGPEPDSQYAPAGTLIIHAGAMAGLRHRGSSKDVSESFTLSNPAPGVVRVQGMGLDNTFGGVTLVAFDGGLGNDELNVIADPETNRTFSLPIVAFGGVGRDRLYGGNKEDHLFGDAGDDFLFGGDGGDQLFGGDGDDQLDGQKGDDSLWGNAGRDTLFGGDGNDTLHGGLQDDHLYGGDDFDTLYGDDGHDWIEGGAGDDPLIDGGTGNDYLVGGSGADFLLGGWGNDSLIAYQIDGPVVQGQADDDVLEGGPDDDFLCGSAGSNSLYGGISYNTYRNDLIDFDNTIPVLPGGYLLESCTSELPDSLPTPQSGSVTVRVFRDHNADHAMGSSEKFENDWEVELIDAEGGSVATAFSQDVDLNTDDYIDPTLERGIVRFDDVIPGTYSLRIVKTLGKDFERIIQTAPQPTGSDDLMPIVVAVGDAQSIDAGLIGMHLRPEIRGTVFHDINGNGRRDEGEPGLEGRNVYIDADNDGTNDSLAQTITFPTEVYLGSSKNGDFRFILKDTQPGERIVRLDLTSGVQTSPADQEIYFSNLNSNADLEQSWSLPRHYIAPNQSERMLGLFGNESTSLSLSNLPAHESLEIEFDLWIVGSWDGKPADDEGSSGPGDVWSFQVDSQTEFITTFSNLQGFEVTPRLQDYPEQLDQAAANQHAGGTGAFRAPYLPNGTGLNPLGEPNSRQAAYRMSLSVDHVDSNAVIRFLGSRLEAGETWAIDNVRVTAKRVGYTLDIDYEQSVTEIDFGISDFVSTSQAIVQTTQKSSAASNEEIEGFSSHSAAPTIMAPTLAAPAVMAAGESISTYAVSGIRFEDTDTDGVYDWSGGDRESGIAGQPVYVDLNGNAAYDAGEPYTLTNSNGAFTFQLEPGTYTVRELMPPGWTETSPSERPWGITSDGYLAEIDPETGHYTHVKPIELPDGYAATQWIGLTYDTSGLAGRLLAVGNFSLFPVGDLLSFLFEIDSITGKATLLTQLSEGIPEGDLVADFGGLHAVKTYGNAAWLVDIDTQSGQVTRRGIFHVGSEFGPPDASSLTFHNGDYWSVVYDGQAQLVQINPFTGQAKSKRPLSDPLFGSVAGMVAYRGELTPRFLFAAGEPRTGENAPAIYDLDSDGSLANLHSVPLSFSGLTWVPDRGHIVTVIDQPVDSLYFGNIRTTIVPDGKDHIEGHAGVDWIWGDNDVSYDPYIISLGDDDELIGGAGADYLRGDLGNDILWGKTHEVAAASPTSASENDDLDGGEGTDTVVSWLDADQTLTNGNISFSPSLLVSDSLYSIEHAELRASSMNSQGRTLDASAFTRGNVKLVGGGGDDTLIGSPQNDDLEGGEGNDSLSGGSGADRYLFTVPTSQENDVIRDTDGIDTLDFGRYDDSVNVFLNRRMMLTGTRNLENLDWDSDPYGIENVVGGGGDDWIEGNDGANRLEGGDGNDTLLGLDDEDFLIGGAGNDSLDGGNDRDVFFFSDVLGVDENDIVSGGNGRDLLDFSSLSGQQHLIVDLDASTTVASHDGRTVRWKTKAITDIEDIVGTSGDDQFYNGIDGNRISGGDGDDVYYFRHLSALDWINEFEGQGRDRIDFSLTPASVSLSIDLSSQVLAELNQAGTAIRVRAGGDLEAIEDVVGGQGDDVIRGSSRDNHIDGWYGSDQIHGELGDDRYIISPDPSNRVDTFFENAGGGSDTISFAEHYADRTDPIIVELYGGTASIAGVPRVTLDDPQRFENAIGGGGNDTLLGNDGNNRLVGGDGNDRFSGRGGNDRLMGGAGDDRYAFESLRYVQSGGSNQYQVIPENDVILDPTVVLDEFGVLVLDADGRPIPSTNSGNDTIDYVDVPPTSIYSLSIDLGNSLPRMSEYYAVPPLPPQGTVVNPVLAYRWIDRTYWSWRDQIFGTVLENIIGGPGNDTLIGNDASNIIQGGGGDDTIYGLGGNDLLLGGGGNNVIYGGRGNDRYQFNWISDSYDILVEEGGTVVGESLRVGGNDTLDFTGAPMEISFDLSDFAPGTGDPSSYRDIGILPGTRLLLKAQGQSITSPDQYDGRPFENVIVPPTPALAASLKVFDSNDDDALSSLDALLIVNWLRNNRADGQEARSLNSSIDRFDNNGDGRVTSLDALRVINELAKQGVRRQQLKTEPMNHAAVFQGDETTRPWALTRDLDLEWLEDDELRERIL</sequence>
<keyword evidence="5" id="KW-0677">Repeat</keyword>
<dbReference type="GO" id="GO:0005509">
    <property type="term" value="F:calcium ion binding"/>
    <property type="evidence" value="ECO:0007669"/>
    <property type="project" value="InterPro"/>
</dbReference>
<dbReference type="InterPro" id="IPR018511">
    <property type="entry name" value="Hemolysin-typ_Ca-bd_CS"/>
</dbReference>
<dbReference type="PANTHER" id="PTHR38340:SF1">
    <property type="entry name" value="S-LAYER PROTEIN"/>
    <property type="match status" value="1"/>
</dbReference>
<evidence type="ECO:0000313" key="10">
    <source>
        <dbReference type="Proteomes" id="UP000320176"/>
    </source>
</evidence>